<sequence>MASTAAALKGALVVAVCMVLLPSSMGQFNCSMCTPSCYENCQATANSAYSKCTNVGPDVYAACYKGCTTKCKGINSDKAFASCETGSCSSDSCLKKPCEHSCCQDCSAAAGQAAYQCTSAAGRVMQFCPPSCYSACAQYCTSPPPPAPAAPAPAPPAPAPAPAPTPCA</sequence>
<feature type="signal peptide" evidence="2">
    <location>
        <begin position="1"/>
        <end position="26"/>
    </location>
</feature>
<organism evidence="3 4">
    <name type="scientific">Urochloa decumbens</name>
    <dbReference type="NCBI Taxonomy" id="240449"/>
    <lineage>
        <taxon>Eukaryota</taxon>
        <taxon>Viridiplantae</taxon>
        <taxon>Streptophyta</taxon>
        <taxon>Embryophyta</taxon>
        <taxon>Tracheophyta</taxon>
        <taxon>Spermatophyta</taxon>
        <taxon>Magnoliopsida</taxon>
        <taxon>Liliopsida</taxon>
        <taxon>Poales</taxon>
        <taxon>Poaceae</taxon>
        <taxon>PACMAD clade</taxon>
        <taxon>Panicoideae</taxon>
        <taxon>Panicodae</taxon>
        <taxon>Paniceae</taxon>
        <taxon>Melinidinae</taxon>
        <taxon>Urochloa</taxon>
    </lineage>
</organism>
<evidence type="ECO:0000313" key="3">
    <source>
        <dbReference type="EMBL" id="CAL4892476.1"/>
    </source>
</evidence>
<keyword evidence="2" id="KW-0732">Signal</keyword>
<dbReference type="Proteomes" id="UP001497457">
    <property type="component" value="Chromosome 10rd"/>
</dbReference>
<evidence type="ECO:0000256" key="1">
    <source>
        <dbReference type="SAM" id="MobiDB-lite"/>
    </source>
</evidence>
<evidence type="ECO:0000256" key="2">
    <source>
        <dbReference type="SAM" id="SignalP"/>
    </source>
</evidence>
<evidence type="ECO:0000313" key="4">
    <source>
        <dbReference type="Proteomes" id="UP001497457"/>
    </source>
</evidence>
<protein>
    <submittedName>
        <fullName evidence="3">Uncharacterized protein</fullName>
    </submittedName>
</protein>
<feature type="chain" id="PRO_5044856751" evidence="2">
    <location>
        <begin position="27"/>
        <end position="168"/>
    </location>
</feature>
<feature type="region of interest" description="Disordered" evidence="1">
    <location>
        <begin position="144"/>
        <end position="168"/>
    </location>
</feature>
<reference evidence="3" key="1">
    <citation type="submission" date="2024-10" db="EMBL/GenBank/DDBJ databases">
        <authorList>
            <person name="Ryan C."/>
        </authorList>
    </citation>
    <scope>NUCLEOTIDE SEQUENCE [LARGE SCALE GENOMIC DNA]</scope>
</reference>
<accession>A0ABC8VK79</accession>
<gene>
    <name evidence="3" type="ORF">URODEC1_LOCUS4293</name>
</gene>
<proteinExistence type="predicted"/>
<dbReference type="EMBL" id="OZ075120">
    <property type="protein sequence ID" value="CAL4892476.1"/>
    <property type="molecule type" value="Genomic_DNA"/>
</dbReference>
<dbReference type="AlphaFoldDB" id="A0ABC8VK79"/>
<name>A0ABC8VK79_9POAL</name>
<keyword evidence="4" id="KW-1185">Reference proteome</keyword>